<dbReference type="PANTHER" id="PTHR23028:SF53">
    <property type="entry name" value="ACYL_TRANSF_3 DOMAIN-CONTAINING PROTEIN"/>
    <property type="match status" value="1"/>
</dbReference>
<keyword evidence="1" id="KW-1133">Transmembrane helix</keyword>
<sequence>MRPLLRVGEISGVDGFRAISIGLVLAAHYGFERVIPGGLGVTLFFFISGFLITTLLLREFDTNNRINIKRFYIRRFLRLQPELLIFIILKVFFIYSQSPPIEDTLAAIFYYTNYHQILWPPPDPINGFRFVQLWSLAVEEHYYITYPILLSLIYKFKKNIGITLTSICIISLSLRQIYWSMGFSPDYAYQATETRIDSIAYGCLAALLLWHHGSRLQAVAGGQRSWALLAFGSGVLLASLFLRDPWFRETIRFSMQGIGLIAVFVSLQSGIAGVVLNPWLDIAPMRWIGRMSYAAYLWHLEPEHLLASFVDFAALRTSLPGTLLAGAILLTATFAAAFLSHLLIYRSFLGLRRRYGSHA</sequence>
<dbReference type="EMBL" id="FNUY01000007">
    <property type="protein sequence ID" value="SEG59851.1"/>
    <property type="molecule type" value="Genomic_DNA"/>
</dbReference>
<keyword evidence="3" id="KW-0012">Acyltransferase</keyword>
<reference evidence="3 4" key="1">
    <citation type="submission" date="2016-10" db="EMBL/GenBank/DDBJ databases">
        <authorList>
            <person name="de Groot N.N."/>
        </authorList>
    </citation>
    <scope>NUCLEOTIDE SEQUENCE [LARGE SCALE GENOMIC DNA]</scope>
    <source>
        <strain evidence="3 4">DSM 26656</strain>
    </source>
</reference>
<dbReference type="OrthoDB" id="9796461at2"/>
<dbReference type="GO" id="GO:0000271">
    <property type="term" value="P:polysaccharide biosynthetic process"/>
    <property type="evidence" value="ECO:0007669"/>
    <property type="project" value="TreeGrafter"/>
</dbReference>
<dbReference type="Proteomes" id="UP000236743">
    <property type="component" value="Unassembled WGS sequence"/>
</dbReference>
<keyword evidence="1" id="KW-0812">Transmembrane</keyword>
<accession>A0A1H6BGF3</accession>
<dbReference type="Pfam" id="PF01757">
    <property type="entry name" value="Acyl_transf_3"/>
    <property type="match status" value="1"/>
</dbReference>
<feature type="transmembrane region" description="Helical" evidence="1">
    <location>
        <begin position="77"/>
        <end position="95"/>
    </location>
</feature>
<feature type="transmembrane region" description="Helical" evidence="1">
    <location>
        <begin position="12"/>
        <end position="31"/>
    </location>
</feature>
<feature type="transmembrane region" description="Helical" evidence="1">
    <location>
        <begin position="323"/>
        <end position="345"/>
    </location>
</feature>
<keyword evidence="4" id="KW-1185">Reference proteome</keyword>
<evidence type="ECO:0000256" key="1">
    <source>
        <dbReference type="SAM" id="Phobius"/>
    </source>
</evidence>
<dbReference type="PANTHER" id="PTHR23028">
    <property type="entry name" value="ACETYLTRANSFERASE"/>
    <property type="match status" value="1"/>
</dbReference>
<feature type="domain" description="Acyltransferase 3" evidence="2">
    <location>
        <begin position="11"/>
        <end position="339"/>
    </location>
</feature>
<evidence type="ECO:0000313" key="3">
    <source>
        <dbReference type="EMBL" id="SEG59851.1"/>
    </source>
</evidence>
<feature type="transmembrane region" description="Helical" evidence="1">
    <location>
        <begin position="226"/>
        <end position="246"/>
    </location>
</feature>
<dbReference type="GO" id="GO:0016787">
    <property type="term" value="F:hydrolase activity"/>
    <property type="evidence" value="ECO:0007669"/>
    <property type="project" value="UniProtKB-KW"/>
</dbReference>
<gene>
    <name evidence="3" type="ORF">SAMN04488115_107220</name>
</gene>
<name>A0A1H6BGF3_9HYPH</name>
<dbReference type="GO" id="GO:0016747">
    <property type="term" value="F:acyltransferase activity, transferring groups other than amino-acyl groups"/>
    <property type="evidence" value="ECO:0007669"/>
    <property type="project" value="InterPro"/>
</dbReference>
<keyword evidence="3" id="KW-0378">Hydrolase</keyword>
<feature type="transmembrane region" description="Helical" evidence="1">
    <location>
        <begin position="258"/>
        <end position="280"/>
    </location>
</feature>
<protein>
    <submittedName>
        <fullName evidence="3">Peptidoglycan/LPS O-acetylase OafA/YrhL, contains acyltransferase and SGNH-hydrolase domains</fullName>
    </submittedName>
</protein>
<keyword evidence="1" id="KW-0472">Membrane</keyword>
<dbReference type="AlphaFoldDB" id="A0A1H6BGF3"/>
<dbReference type="GO" id="GO:0016020">
    <property type="term" value="C:membrane"/>
    <property type="evidence" value="ECO:0007669"/>
    <property type="project" value="TreeGrafter"/>
</dbReference>
<dbReference type="InterPro" id="IPR002656">
    <property type="entry name" value="Acyl_transf_3_dom"/>
</dbReference>
<feature type="transmembrane region" description="Helical" evidence="1">
    <location>
        <begin position="37"/>
        <end position="57"/>
    </location>
</feature>
<evidence type="ECO:0000313" key="4">
    <source>
        <dbReference type="Proteomes" id="UP000236743"/>
    </source>
</evidence>
<evidence type="ECO:0000259" key="2">
    <source>
        <dbReference type="Pfam" id="PF01757"/>
    </source>
</evidence>
<proteinExistence type="predicted"/>
<dbReference type="InterPro" id="IPR050879">
    <property type="entry name" value="Acyltransferase_3"/>
</dbReference>
<dbReference type="RefSeq" id="WP_103873807.1">
    <property type="nucleotide sequence ID" value="NZ_FNUY01000007.1"/>
</dbReference>
<feature type="transmembrane region" description="Helical" evidence="1">
    <location>
        <begin position="160"/>
        <end position="178"/>
    </location>
</feature>
<keyword evidence="3" id="KW-0808">Transferase</keyword>
<organism evidence="3 4">
    <name type="scientific">Bosea lathyri</name>
    <dbReference type="NCBI Taxonomy" id="1036778"/>
    <lineage>
        <taxon>Bacteria</taxon>
        <taxon>Pseudomonadati</taxon>
        <taxon>Pseudomonadota</taxon>
        <taxon>Alphaproteobacteria</taxon>
        <taxon>Hyphomicrobiales</taxon>
        <taxon>Boseaceae</taxon>
        <taxon>Bosea</taxon>
    </lineage>
</organism>